<keyword evidence="1" id="KW-0812">Transmembrane</keyword>
<proteinExistence type="predicted"/>
<feature type="transmembrane region" description="Helical" evidence="1">
    <location>
        <begin position="20"/>
        <end position="49"/>
    </location>
</feature>
<organism evidence="2 3">
    <name type="scientific">Hymenobacter telluris</name>
    <dbReference type="NCBI Taxonomy" id="2816474"/>
    <lineage>
        <taxon>Bacteria</taxon>
        <taxon>Pseudomonadati</taxon>
        <taxon>Bacteroidota</taxon>
        <taxon>Cytophagia</taxon>
        <taxon>Cytophagales</taxon>
        <taxon>Hymenobacteraceae</taxon>
        <taxon>Hymenobacter</taxon>
    </lineage>
</organism>
<reference evidence="2" key="1">
    <citation type="submission" date="2021-03" db="EMBL/GenBank/DDBJ databases">
        <authorList>
            <person name="Kim M.K."/>
        </authorList>
    </citation>
    <scope>NUCLEOTIDE SEQUENCE</scope>
    <source>
        <strain evidence="2">BT186</strain>
    </source>
</reference>
<evidence type="ECO:0000256" key="1">
    <source>
        <dbReference type="SAM" id="Phobius"/>
    </source>
</evidence>
<keyword evidence="3" id="KW-1185">Reference proteome</keyword>
<accession>A0A939JD57</accession>
<name>A0A939JD57_9BACT</name>
<comment type="caution">
    <text evidence="2">The sequence shown here is derived from an EMBL/GenBank/DDBJ whole genome shotgun (WGS) entry which is preliminary data.</text>
</comment>
<evidence type="ECO:0000313" key="2">
    <source>
        <dbReference type="EMBL" id="MBO0359050.1"/>
    </source>
</evidence>
<dbReference type="RefSeq" id="WP_206984974.1">
    <property type="nucleotide sequence ID" value="NZ_JAFLQZ010000008.1"/>
</dbReference>
<evidence type="ECO:0000313" key="3">
    <source>
        <dbReference type="Proteomes" id="UP000664144"/>
    </source>
</evidence>
<dbReference type="Proteomes" id="UP000664144">
    <property type="component" value="Unassembled WGS sequence"/>
</dbReference>
<keyword evidence="1" id="KW-1133">Transmembrane helix</keyword>
<gene>
    <name evidence="2" type="ORF">J0X19_13910</name>
</gene>
<dbReference type="AlphaFoldDB" id="A0A939JD57"/>
<keyword evidence="1" id="KW-0472">Membrane</keyword>
<sequence length="172" mass="18606">MLIRVTEAPVASLTFTLPIATFVILFLLGCGPLLSAGIAFACIGAAWLVQSGLEIDLAQGMQRTYYTALGFSVGQWKPLAPVVGITLKYFSSIQPNTTPSSRRSWGVWNDASQRTEEVIVMLSIAHSSTGMIIKTLPLSEMQEAIAFAKDLAEQLGVPLHTYIPAHIQARKS</sequence>
<dbReference type="PROSITE" id="PS51257">
    <property type="entry name" value="PROKAR_LIPOPROTEIN"/>
    <property type="match status" value="1"/>
</dbReference>
<protein>
    <submittedName>
        <fullName evidence="2">Uncharacterized protein</fullName>
    </submittedName>
</protein>
<dbReference type="EMBL" id="JAFLQZ010000008">
    <property type="protein sequence ID" value="MBO0359050.1"/>
    <property type="molecule type" value="Genomic_DNA"/>
</dbReference>